<dbReference type="Proteomes" id="UP000596661">
    <property type="component" value="Chromosome 5"/>
</dbReference>
<dbReference type="AlphaFoldDB" id="A0A803PRN9"/>
<evidence type="ECO:0000256" key="1">
    <source>
        <dbReference type="SAM" id="MobiDB-lite"/>
    </source>
</evidence>
<keyword evidence="4" id="KW-1185">Reference proteome</keyword>
<feature type="domain" description="Retrotransposon Copia-like N-terminal" evidence="2">
    <location>
        <begin position="50"/>
        <end position="95"/>
    </location>
</feature>
<organism evidence="3 4">
    <name type="scientific">Cannabis sativa</name>
    <name type="common">Hemp</name>
    <name type="synonym">Marijuana</name>
    <dbReference type="NCBI Taxonomy" id="3483"/>
    <lineage>
        <taxon>Eukaryota</taxon>
        <taxon>Viridiplantae</taxon>
        <taxon>Streptophyta</taxon>
        <taxon>Embryophyta</taxon>
        <taxon>Tracheophyta</taxon>
        <taxon>Spermatophyta</taxon>
        <taxon>Magnoliopsida</taxon>
        <taxon>eudicotyledons</taxon>
        <taxon>Gunneridae</taxon>
        <taxon>Pentapetalae</taxon>
        <taxon>rosids</taxon>
        <taxon>fabids</taxon>
        <taxon>Rosales</taxon>
        <taxon>Cannabaceae</taxon>
        <taxon>Cannabis</taxon>
    </lineage>
</organism>
<protein>
    <recommendedName>
        <fullName evidence="2">Retrotransposon Copia-like N-terminal domain-containing protein</fullName>
    </recommendedName>
</protein>
<reference evidence="3" key="2">
    <citation type="submission" date="2021-03" db="UniProtKB">
        <authorList>
            <consortium name="EnsemblPlants"/>
        </authorList>
    </citation>
    <scope>IDENTIFICATION</scope>
</reference>
<dbReference type="InterPro" id="IPR029472">
    <property type="entry name" value="Copia-like_N"/>
</dbReference>
<feature type="compositionally biased region" description="Polar residues" evidence="1">
    <location>
        <begin position="18"/>
        <end position="50"/>
    </location>
</feature>
<dbReference type="EnsemblPlants" id="evm.model.05.744">
    <property type="protein sequence ID" value="cds.evm.model.05.744"/>
    <property type="gene ID" value="evm.TU.05.744"/>
</dbReference>
<evidence type="ECO:0000313" key="3">
    <source>
        <dbReference type="EnsemblPlants" id="cds.evm.model.05.744"/>
    </source>
</evidence>
<dbReference type="PANTHER" id="PTHR37610:SF97">
    <property type="entry name" value="RETROTRANSPOSON GAG DOMAIN-CONTAINING PROTEIN"/>
    <property type="match status" value="1"/>
</dbReference>
<sequence>MARGGGVRTRSNRDLEDNSNNSNRFSVLGENSKSTSFNDLSNPYFLSNGDNPGAVRGSKILTGSENYNTWRRSMLIALVARNKLKFVNGKLPQPDKEHEDYDS</sequence>
<evidence type="ECO:0000313" key="4">
    <source>
        <dbReference type="Proteomes" id="UP000596661"/>
    </source>
</evidence>
<proteinExistence type="predicted"/>
<accession>A0A803PRN9</accession>
<evidence type="ECO:0000259" key="2">
    <source>
        <dbReference type="Pfam" id="PF14244"/>
    </source>
</evidence>
<feature type="region of interest" description="Disordered" evidence="1">
    <location>
        <begin position="1"/>
        <end position="53"/>
    </location>
</feature>
<dbReference type="EMBL" id="UZAU01000448">
    <property type="status" value="NOT_ANNOTATED_CDS"/>
    <property type="molecule type" value="Genomic_DNA"/>
</dbReference>
<dbReference type="Pfam" id="PF14244">
    <property type="entry name" value="Retrotran_gag_3"/>
    <property type="match status" value="1"/>
</dbReference>
<dbReference type="PANTHER" id="PTHR37610">
    <property type="entry name" value="CCHC-TYPE DOMAIN-CONTAINING PROTEIN"/>
    <property type="match status" value="1"/>
</dbReference>
<reference evidence="3" key="1">
    <citation type="submission" date="2018-11" db="EMBL/GenBank/DDBJ databases">
        <authorList>
            <person name="Grassa J C."/>
        </authorList>
    </citation>
    <scope>NUCLEOTIDE SEQUENCE [LARGE SCALE GENOMIC DNA]</scope>
</reference>
<name>A0A803PRN9_CANSA</name>
<dbReference type="Gramene" id="evm.model.05.744">
    <property type="protein sequence ID" value="cds.evm.model.05.744"/>
    <property type="gene ID" value="evm.TU.05.744"/>
</dbReference>